<organism evidence="2 3">
    <name type="scientific">Cryobacterium frigoriphilum</name>
    <dbReference type="NCBI Taxonomy" id="1259150"/>
    <lineage>
        <taxon>Bacteria</taxon>
        <taxon>Bacillati</taxon>
        <taxon>Actinomycetota</taxon>
        <taxon>Actinomycetes</taxon>
        <taxon>Micrococcales</taxon>
        <taxon>Microbacteriaceae</taxon>
        <taxon>Cryobacterium</taxon>
    </lineage>
</organism>
<gene>
    <name evidence="2" type="ORF">E3T55_03030</name>
</gene>
<evidence type="ECO:0000256" key="1">
    <source>
        <dbReference type="SAM" id="Phobius"/>
    </source>
</evidence>
<comment type="caution">
    <text evidence="2">The sequence shown here is derived from an EMBL/GenBank/DDBJ whole genome shotgun (WGS) entry which is preliminary data.</text>
</comment>
<dbReference type="RefSeq" id="WP_134518102.1">
    <property type="nucleotide sequence ID" value="NZ_SOHE01000016.1"/>
</dbReference>
<evidence type="ECO:0000313" key="3">
    <source>
        <dbReference type="Proteomes" id="UP000297447"/>
    </source>
</evidence>
<sequence length="59" mass="6205">MKAVLVVLTTIFAVVSVGLNLATFTGSQATANYGFLSVIITLGLLVTLLLVGHRTRTKT</sequence>
<name>A0A4R9A9M4_9MICO</name>
<dbReference type="EMBL" id="SOHE01000016">
    <property type="protein sequence ID" value="TFD54427.1"/>
    <property type="molecule type" value="Genomic_DNA"/>
</dbReference>
<keyword evidence="1" id="KW-1133">Transmembrane helix</keyword>
<proteinExistence type="predicted"/>
<keyword evidence="3" id="KW-1185">Reference proteome</keyword>
<reference evidence="2 3" key="1">
    <citation type="submission" date="2019-03" db="EMBL/GenBank/DDBJ databases">
        <title>Genomics of glacier-inhabiting Cryobacterium strains.</title>
        <authorList>
            <person name="Liu Q."/>
            <person name="Xin Y.-H."/>
        </authorList>
    </citation>
    <scope>NUCLEOTIDE SEQUENCE [LARGE SCALE GENOMIC DNA]</scope>
    <source>
        <strain evidence="2 3">Hh14</strain>
    </source>
</reference>
<keyword evidence="1" id="KW-0812">Transmembrane</keyword>
<accession>A0A4R9A9M4</accession>
<protein>
    <submittedName>
        <fullName evidence="2">Uncharacterized protein</fullName>
    </submittedName>
</protein>
<dbReference type="Proteomes" id="UP000297447">
    <property type="component" value="Unassembled WGS sequence"/>
</dbReference>
<feature type="transmembrane region" description="Helical" evidence="1">
    <location>
        <begin position="32"/>
        <end position="51"/>
    </location>
</feature>
<dbReference type="AlphaFoldDB" id="A0A4R9A9M4"/>
<keyword evidence="1" id="KW-0472">Membrane</keyword>
<evidence type="ECO:0000313" key="2">
    <source>
        <dbReference type="EMBL" id="TFD54427.1"/>
    </source>
</evidence>